<dbReference type="KEGG" id="luo:HHL09_04735"/>
<evidence type="ECO:0000256" key="7">
    <source>
        <dbReference type="ARBA" id="ARBA00022840"/>
    </source>
</evidence>
<gene>
    <name evidence="11" type="ORF">HHL09_04735</name>
</gene>
<dbReference type="GO" id="GO:0046983">
    <property type="term" value="F:protein dimerization activity"/>
    <property type="evidence" value="ECO:0007669"/>
    <property type="project" value="InterPro"/>
</dbReference>
<dbReference type="SUPFAM" id="SSF55781">
    <property type="entry name" value="GAF domain-like"/>
    <property type="match status" value="1"/>
</dbReference>
<dbReference type="GO" id="GO:0000155">
    <property type="term" value="F:phosphorelay sensor kinase activity"/>
    <property type="evidence" value="ECO:0007669"/>
    <property type="project" value="InterPro"/>
</dbReference>
<keyword evidence="6" id="KW-0418">Kinase</keyword>
<evidence type="ECO:0000313" key="11">
    <source>
        <dbReference type="EMBL" id="QJE95107.1"/>
    </source>
</evidence>
<dbReference type="InterPro" id="IPR035965">
    <property type="entry name" value="PAS-like_dom_sf"/>
</dbReference>
<dbReference type="Pfam" id="PF13188">
    <property type="entry name" value="PAS_8"/>
    <property type="match status" value="2"/>
</dbReference>
<dbReference type="SMART" id="SM00065">
    <property type="entry name" value="GAF"/>
    <property type="match status" value="1"/>
</dbReference>
<evidence type="ECO:0000256" key="8">
    <source>
        <dbReference type="ARBA" id="ARBA00023012"/>
    </source>
</evidence>
<dbReference type="GO" id="GO:0016020">
    <property type="term" value="C:membrane"/>
    <property type="evidence" value="ECO:0007669"/>
    <property type="project" value="InterPro"/>
</dbReference>
<keyword evidence="5" id="KW-0547">Nucleotide-binding</keyword>
<dbReference type="InterPro" id="IPR000014">
    <property type="entry name" value="PAS"/>
</dbReference>
<dbReference type="Gene3D" id="3.30.565.10">
    <property type="entry name" value="Histidine kinase-like ATPase, C-terminal domain"/>
    <property type="match status" value="1"/>
</dbReference>
<evidence type="ECO:0000256" key="6">
    <source>
        <dbReference type="ARBA" id="ARBA00022777"/>
    </source>
</evidence>
<comment type="catalytic activity">
    <reaction evidence="1">
        <text>ATP + protein L-histidine = ADP + protein N-phospho-L-histidine.</text>
        <dbReference type="EC" id="2.7.13.3"/>
    </reaction>
</comment>
<reference evidence="11 12" key="1">
    <citation type="submission" date="2020-04" db="EMBL/GenBank/DDBJ databases">
        <title>Luteolibacter sp. G-1-1-1 isolated from soil.</title>
        <authorList>
            <person name="Dahal R.H."/>
        </authorList>
    </citation>
    <scope>NUCLEOTIDE SEQUENCE [LARGE SCALE GENOMIC DNA]</scope>
    <source>
        <strain evidence="11 12">G-1-1-1</strain>
    </source>
</reference>
<dbReference type="InterPro" id="IPR003594">
    <property type="entry name" value="HATPase_dom"/>
</dbReference>
<evidence type="ECO:0000313" key="12">
    <source>
        <dbReference type="Proteomes" id="UP000501812"/>
    </source>
</evidence>
<dbReference type="PROSITE" id="PS50109">
    <property type="entry name" value="HIS_KIN"/>
    <property type="match status" value="1"/>
</dbReference>
<dbReference type="Pfam" id="PF07730">
    <property type="entry name" value="HisKA_3"/>
    <property type="match status" value="1"/>
</dbReference>
<dbReference type="CDD" id="cd16917">
    <property type="entry name" value="HATPase_UhpB-NarQ-NarX-like"/>
    <property type="match status" value="1"/>
</dbReference>
<dbReference type="SUPFAM" id="SSF55785">
    <property type="entry name" value="PYP-like sensor domain (PAS domain)"/>
    <property type="match status" value="2"/>
</dbReference>
<evidence type="ECO:0000256" key="1">
    <source>
        <dbReference type="ARBA" id="ARBA00000085"/>
    </source>
</evidence>
<dbReference type="NCBIfam" id="TIGR00229">
    <property type="entry name" value="sensory_box"/>
    <property type="match status" value="1"/>
</dbReference>
<dbReference type="RefSeq" id="WP_169453328.1">
    <property type="nucleotide sequence ID" value="NZ_CP051774.1"/>
</dbReference>
<dbReference type="GO" id="GO:0005524">
    <property type="term" value="F:ATP binding"/>
    <property type="evidence" value="ECO:0007669"/>
    <property type="project" value="UniProtKB-KW"/>
</dbReference>
<evidence type="ECO:0000259" key="10">
    <source>
        <dbReference type="PROSITE" id="PS50109"/>
    </source>
</evidence>
<feature type="coiled-coil region" evidence="9">
    <location>
        <begin position="425"/>
        <end position="467"/>
    </location>
</feature>
<dbReference type="AlphaFoldDB" id="A0A858RE61"/>
<dbReference type="Pfam" id="PF02518">
    <property type="entry name" value="HATPase_c"/>
    <property type="match status" value="1"/>
</dbReference>
<dbReference type="InterPro" id="IPR003018">
    <property type="entry name" value="GAF"/>
</dbReference>
<evidence type="ECO:0000256" key="4">
    <source>
        <dbReference type="ARBA" id="ARBA00022679"/>
    </source>
</evidence>
<dbReference type="SUPFAM" id="SSF55874">
    <property type="entry name" value="ATPase domain of HSP90 chaperone/DNA topoisomerase II/histidine kinase"/>
    <property type="match status" value="1"/>
</dbReference>
<evidence type="ECO:0000256" key="2">
    <source>
        <dbReference type="ARBA" id="ARBA00012438"/>
    </source>
</evidence>
<name>A0A858RE61_9BACT</name>
<keyword evidence="8" id="KW-0902">Two-component regulatory system</keyword>
<accession>A0A858RE61</accession>
<proteinExistence type="predicted"/>
<protein>
    <recommendedName>
        <fullName evidence="2">histidine kinase</fullName>
        <ecNumber evidence="2">2.7.13.3</ecNumber>
    </recommendedName>
</protein>
<keyword evidence="4" id="KW-0808">Transferase</keyword>
<keyword evidence="9" id="KW-0175">Coiled coil</keyword>
<dbReference type="InterPro" id="IPR050482">
    <property type="entry name" value="Sensor_HK_TwoCompSys"/>
</dbReference>
<organism evidence="11 12">
    <name type="scientific">Luteolibacter luteus</name>
    <dbReference type="NCBI Taxonomy" id="2728835"/>
    <lineage>
        <taxon>Bacteria</taxon>
        <taxon>Pseudomonadati</taxon>
        <taxon>Verrucomicrobiota</taxon>
        <taxon>Verrucomicrobiia</taxon>
        <taxon>Verrucomicrobiales</taxon>
        <taxon>Verrucomicrobiaceae</taxon>
        <taxon>Luteolibacter</taxon>
    </lineage>
</organism>
<evidence type="ECO:0000256" key="9">
    <source>
        <dbReference type="SAM" id="Coils"/>
    </source>
</evidence>
<keyword evidence="7" id="KW-0067">ATP-binding</keyword>
<keyword evidence="12" id="KW-1185">Reference proteome</keyword>
<evidence type="ECO:0000256" key="5">
    <source>
        <dbReference type="ARBA" id="ARBA00022741"/>
    </source>
</evidence>
<dbReference type="Gene3D" id="3.30.450.40">
    <property type="match status" value="1"/>
</dbReference>
<dbReference type="PANTHER" id="PTHR24421">
    <property type="entry name" value="NITRATE/NITRITE SENSOR PROTEIN NARX-RELATED"/>
    <property type="match status" value="1"/>
</dbReference>
<keyword evidence="3" id="KW-0597">Phosphoprotein</keyword>
<dbReference type="InterPro" id="IPR029016">
    <property type="entry name" value="GAF-like_dom_sf"/>
</dbReference>
<dbReference type="EMBL" id="CP051774">
    <property type="protein sequence ID" value="QJE95107.1"/>
    <property type="molecule type" value="Genomic_DNA"/>
</dbReference>
<evidence type="ECO:0000256" key="3">
    <source>
        <dbReference type="ARBA" id="ARBA00022553"/>
    </source>
</evidence>
<dbReference type="CDD" id="cd00130">
    <property type="entry name" value="PAS"/>
    <property type="match status" value="1"/>
</dbReference>
<sequence>MLRDPIEIQETACRLLGEYFGADRVGYAEVQEDGETVMITRSYTEGQPSLEGLYRLDDYGPDLLHAFREGRTVVRPDIANDRLLTDAEKRAHAILNLGATLNKPLLKHGELFGILFVHFFQAHEFTEEELILTEETAERTWAAAARARSEEALLLSEGRYRTLFESIDEGFCLIEVLFDEKDTPFDYRFLEANPAFERHTGLSNAVGRTVREMVPAHESHWFQIYGHIARTGIARRFEQTADALGRLYDVYAFRVGDPAAHQVAVLFNDVSTRKAAERKIQENEERLRTLFESMTEGFVIKEAVTDENGQITDFRFIECNPAFSRMTGLTDPAGCRVSELTPNAEPIWFESLTRVLASGDPVRFETRISRSECWWEVSVSRIGGPGSHRVAIVLMDVTARKSSEAALAKAREELEIRVAERTSDLQKAMTRLQSEAAERERLERDRHDLLRRQVRTQEEERKRISRELHDNLGQYLTAVMLRVQLLRKSFESGDSIDSITSTIEDLKTVVDSLMKASHRQAWELRPAELDHFGLEPALRAYVTDWSERTGIATTFDSSHWHEVRLHADCEIALYRVVQEALTNVARHAVAEEVTVTLKSNGDIEVQVKDDGKGFDPEIPTKRLGLLGMKERISLVEGCLTIDSAPGSGTVVSAKVSRPTCSSS</sequence>
<dbReference type="SMART" id="SM00387">
    <property type="entry name" value="HATPase_c"/>
    <property type="match status" value="1"/>
</dbReference>
<dbReference type="EC" id="2.7.13.3" evidence="2"/>
<dbReference type="InterPro" id="IPR005467">
    <property type="entry name" value="His_kinase_dom"/>
</dbReference>
<dbReference type="InterPro" id="IPR011712">
    <property type="entry name" value="Sig_transdc_His_kin_sub3_dim/P"/>
</dbReference>
<feature type="domain" description="Histidine kinase" evidence="10">
    <location>
        <begin position="467"/>
        <end position="659"/>
    </location>
</feature>
<dbReference type="InterPro" id="IPR036890">
    <property type="entry name" value="HATPase_C_sf"/>
</dbReference>
<dbReference type="Pfam" id="PF13185">
    <property type="entry name" value="GAF_2"/>
    <property type="match status" value="1"/>
</dbReference>
<dbReference type="PANTHER" id="PTHR24421:SF10">
    <property type="entry name" value="NITRATE_NITRITE SENSOR PROTEIN NARQ"/>
    <property type="match status" value="1"/>
</dbReference>
<dbReference type="Gene3D" id="3.30.450.20">
    <property type="entry name" value="PAS domain"/>
    <property type="match status" value="2"/>
</dbReference>
<dbReference type="Proteomes" id="UP000501812">
    <property type="component" value="Chromosome"/>
</dbReference>
<dbReference type="Gene3D" id="1.20.5.1930">
    <property type="match status" value="1"/>
</dbReference>